<sequence length="60" mass="6906">EIVRKNDNEGLSAILENEIANNCNILFMAIENKGSTEKINETYRYILHLYGHLINDQKAL</sequence>
<evidence type="ECO:0000313" key="2">
    <source>
        <dbReference type="Proteomes" id="UP000789920"/>
    </source>
</evidence>
<comment type="caution">
    <text evidence="1">The sequence shown here is derived from an EMBL/GenBank/DDBJ whole genome shotgun (WGS) entry which is preliminary data.</text>
</comment>
<keyword evidence="2" id="KW-1185">Reference proteome</keyword>
<accession>A0ACA9SH28</accession>
<dbReference type="Proteomes" id="UP000789920">
    <property type="component" value="Unassembled WGS sequence"/>
</dbReference>
<evidence type="ECO:0000313" key="1">
    <source>
        <dbReference type="EMBL" id="CAG8839648.1"/>
    </source>
</evidence>
<gene>
    <name evidence="1" type="ORF">RPERSI_LOCUS31134</name>
</gene>
<name>A0ACA9SH28_9GLOM</name>
<reference evidence="1" key="1">
    <citation type="submission" date="2021-06" db="EMBL/GenBank/DDBJ databases">
        <authorList>
            <person name="Kallberg Y."/>
            <person name="Tangrot J."/>
            <person name="Rosling A."/>
        </authorList>
    </citation>
    <scope>NUCLEOTIDE SEQUENCE</scope>
    <source>
        <strain evidence="1">MA461A</strain>
    </source>
</reference>
<feature type="non-terminal residue" evidence="1">
    <location>
        <position position="1"/>
    </location>
</feature>
<dbReference type="EMBL" id="CAJVQC010124302">
    <property type="protein sequence ID" value="CAG8839648.1"/>
    <property type="molecule type" value="Genomic_DNA"/>
</dbReference>
<protein>
    <submittedName>
        <fullName evidence="1">15559_t:CDS:1</fullName>
    </submittedName>
</protein>
<feature type="non-terminal residue" evidence="1">
    <location>
        <position position="60"/>
    </location>
</feature>
<proteinExistence type="predicted"/>
<organism evidence="1 2">
    <name type="scientific">Racocetra persica</name>
    <dbReference type="NCBI Taxonomy" id="160502"/>
    <lineage>
        <taxon>Eukaryota</taxon>
        <taxon>Fungi</taxon>
        <taxon>Fungi incertae sedis</taxon>
        <taxon>Mucoromycota</taxon>
        <taxon>Glomeromycotina</taxon>
        <taxon>Glomeromycetes</taxon>
        <taxon>Diversisporales</taxon>
        <taxon>Gigasporaceae</taxon>
        <taxon>Racocetra</taxon>
    </lineage>
</organism>